<organism evidence="1 2">
    <name type="scientific">Bacillus salitolerans</name>
    <dbReference type="NCBI Taxonomy" id="1437434"/>
    <lineage>
        <taxon>Bacteria</taxon>
        <taxon>Bacillati</taxon>
        <taxon>Bacillota</taxon>
        <taxon>Bacilli</taxon>
        <taxon>Bacillales</taxon>
        <taxon>Bacillaceae</taxon>
        <taxon>Bacillus</taxon>
    </lineage>
</organism>
<dbReference type="EC" id="2.1.1.-" evidence="1"/>
<sequence length="200" mass="24133">MKEQDYDQLLNIQTAGEQNGFYSSYHYHRYEPTPYRALELLFEQYKLTSDDYIVDFGCGKGRLAFYIHYFFHATVKGIEMIEDYYHDALVNLESYFANKKRRDGDVQFYHCFAEEYPIAPLDNRFYFFNPFSIQIFMKTINHILVSIEQIPRTVELILYYVSDEYLFYLENCTLFELKQEVVIPEMKDSNERFLIYRLVG</sequence>
<dbReference type="GO" id="GO:0032259">
    <property type="term" value="P:methylation"/>
    <property type="evidence" value="ECO:0007669"/>
    <property type="project" value="UniProtKB-KW"/>
</dbReference>
<evidence type="ECO:0000313" key="2">
    <source>
        <dbReference type="Proteomes" id="UP001597214"/>
    </source>
</evidence>
<accession>A0ABW4LZB6</accession>
<dbReference type="Proteomes" id="UP001597214">
    <property type="component" value="Unassembled WGS sequence"/>
</dbReference>
<dbReference type="SUPFAM" id="SSF53335">
    <property type="entry name" value="S-adenosyl-L-methionine-dependent methyltransferases"/>
    <property type="match status" value="1"/>
</dbReference>
<reference evidence="2" key="1">
    <citation type="journal article" date="2019" name="Int. J. Syst. Evol. Microbiol.">
        <title>The Global Catalogue of Microorganisms (GCM) 10K type strain sequencing project: providing services to taxonomists for standard genome sequencing and annotation.</title>
        <authorList>
            <consortium name="The Broad Institute Genomics Platform"/>
            <consortium name="The Broad Institute Genome Sequencing Center for Infectious Disease"/>
            <person name="Wu L."/>
            <person name="Ma J."/>
        </authorList>
    </citation>
    <scope>NUCLEOTIDE SEQUENCE [LARGE SCALE GENOMIC DNA]</scope>
    <source>
        <strain evidence="2">CCUG 49339</strain>
    </source>
</reference>
<dbReference type="EMBL" id="JBHUEM010000060">
    <property type="protein sequence ID" value="MFD1739797.1"/>
    <property type="molecule type" value="Genomic_DNA"/>
</dbReference>
<keyword evidence="2" id="KW-1185">Reference proteome</keyword>
<keyword evidence="1" id="KW-0489">Methyltransferase</keyword>
<evidence type="ECO:0000313" key="1">
    <source>
        <dbReference type="EMBL" id="MFD1739797.1"/>
    </source>
</evidence>
<dbReference type="Gene3D" id="3.40.50.150">
    <property type="entry name" value="Vaccinia Virus protein VP39"/>
    <property type="match status" value="1"/>
</dbReference>
<dbReference type="InterPro" id="IPR029063">
    <property type="entry name" value="SAM-dependent_MTases_sf"/>
</dbReference>
<name>A0ABW4LZB6_9BACI</name>
<proteinExistence type="predicted"/>
<gene>
    <name evidence="1" type="ORF">ACFSCX_25355</name>
</gene>
<protein>
    <submittedName>
        <fullName evidence="1">Class I SAM-dependent methyltransferase</fullName>
        <ecNumber evidence="1">2.1.1.-</ecNumber>
    </submittedName>
</protein>
<dbReference type="GO" id="GO:0008168">
    <property type="term" value="F:methyltransferase activity"/>
    <property type="evidence" value="ECO:0007669"/>
    <property type="project" value="UniProtKB-KW"/>
</dbReference>
<dbReference type="RefSeq" id="WP_377931053.1">
    <property type="nucleotide sequence ID" value="NZ_JBHUEM010000060.1"/>
</dbReference>
<comment type="caution">
    <text evidence="1">The sequence shown here is derived from an EMBL/GenBank/DDBJ whole genome shotgun (WGS) entry which is preliminary data.</text>
</comment>
<keyword evidence="1" id="KW-0808">Transferase</keyword>